<keyword evidence="3" id="KW-1185">Reference proteome</keyword>
<comment type="caution">
    <text evidence="2">The sequence shown here is derived from an EMBL/GenBank/DDBJ whole genome shotgun (WGS) entry which is preliminary data.</text>
</comment>
<dbReference type="STRING" id="1408163.A0A0F4Z3P4"/>
<organism evidence="2 3">
    <name type="scientific">Rasamsonia emersonii (strain ATCC 16479 / CBS 393.64 / IMI 116815)</name>
    <dbReference type="NCBI Taxonomy" id="1408163"/>
    <lineage>
        <taxon>Eukaryota</taxon>
        <taxon>Fungi</taxon>
        <taxon>Dikarya</taxon>
        <taxon>Ascomycota</taxon>
        <taxon>Pezizomycotina</taxon>
        <taxon>Eurotiomycetes</taxon>
        <taxon>Eurotiomycetidae</taxon>
        <taxon>Eurotiales</taxon>
        <taxon>Trichocomaceae</taxon>
        <taxon>Rasamsonia</taxon>
    </lineage>
</organism>
<accession>A0A0F4Z3P4</accession>
<feature type="region of interest" description="Disordered" evidence="1">
    <location>
        <begin position="49"/>
        <end position="69"/>
    </location>
</feature>
<dbReference type="AlphaFoldDB" id="A0A0F4Z3P4"/>
<protein>
    <recommendedName>
        <fullName evidence="4">Metallo-beta-lactamase domain-containing protein</fullName>
    </recommendedName>
</protein>
<dbReference type="EMBL" id="LASV01000051">
    <property type="protein sequence ID" value="KKA24696.1"/>
    <property type="molecule type" value="Genomic_DNA"/>
</dbReference>
<dbReference type="SUPFAM" id="SSF56281">
    <property type="entry name" value="Metallo-hydrolase/oxidoreductase"/>
    <property type="match status" value="1"/>
</dbReference>
<proteinExistence type="predicted"/>
<evidence type="ECO:0008006" key="4">
    <source>
        <dbReference type="Google" id="ProtNLM"/>
    </source>
</evidence>
<dbReference type="Gene3D" id="3.60.15.10">
    <property type="entry name" value="Ribonuclease Z/Hydroxyacylglutathione hydrolase-like"/>
    <property type="match status" value="1"/>
</dbReference>
<dbReference type="GeneID" id="25313630"/>
<dbReference type="OrthoDB" id="536211at2759"/>
<dbReference type="RefSeq" id="XP_013331308.1">
    <property type="nucleotide sequence ID" value="XM_013475854.1"/>
</dbReference>
<reference evidence="2 3" key="1">
    <citation type="submission" date="2015-04" db="EMBL/GenBank/DDBJ databases">
        <authorList>
            <person name="Heijne W.H."/>
            <person name="Fedorova N.D."/>
            <person name="Nierman W.C."/>
            <person name="Vollebregt A.W."/>
            <person name="Zhao Z."/>
            <person name="Wu L."/>
            <person name="Kumar M."/>
            <person name="Stam H."/>
            <person name="van den Berg M.A."/>
            <person name="Pel H.J."/>
        </authorList>
    </citation>
    <scope>NUCLEOTIDE SEQUENCE [LARGE SCALE GENOMIC DNA]</scope>
    <source>
        <strain evidence="2 3">CBS 393.64</strain>
    </source>
</reference>
<sequence>MSLRADVYVAPRLPIAIPRAGGPSSFSPISCTLIHGKSEAVLVDTLNQPDGVPHPVDRRYRTRQGPPIHLHHARPRRSLLRHLHVAETLAEGESNSHAGNCPPHETAAPAEVIAQPVALAEPMESPDTFEIEGHVFHAIEVGHSDIHDTTVLHVPDFDLVVAGDVVYGDVHQYFGEANTTEKRMGWIRAIEKIEALRPQTVVAGHKRPGSVDVVYNLLAIQRSISSRLKMRLRRPAARRSWLPE</sequence>
<evidence type="ECO:0000313" key="3">
    <source>
        <dbReference type="Proteomes" id="UP000053958"/>
    </source>
</evidence>
<dbReference type="Proteomes" id="UP000053958">
    <property type="component" value="Unassembled WGS sequence"/>
</dbReference>
<evidence type="ECO:0000313" key="2">
    <source>
        <dbReference type="EMBL" id="KKA24696.1"/>
    </source>
</evidence>
<dbReference type="InterPro" id="IPR036866">
    <property type="entry name" value="RibonucZ/Hydroxyglut_hydro"/>
</dbReference>
<gene>
    <name evidence="2" type="ORF">T310_1279</name>
</gene>
<evidence type="ECO:0000256" key="1">
    <source>
        <dbReference type="SAM" id="MobiDB-lite"/>
    </source>
</evidence>
<name>A0A0F4Z3P4_RASE3</name>